<feature type="transmembrane region" description="Helical" evidence="17">
    <location>
        <begin position="221"/>
        <end position="242"/>
    </location>
</feature>
<evidence type="ECO:0000256" key="8">
    <source>
        <dbReference type="ARBA" id="ARBA00022960"/>
    </source>
</evidence>
<evidence type="ECO:0000256" key="9">
    <source>
        <dbReference type="ARBA" id="ARBA00022984"/>
    </source>
</evidence>
<dbReference type="PANTHER" id="PTHR30622:SF3">
    <property type="entry name" value="UNDECAPRENYL-DIPHOSPHATASE"/>
    <property type="match status" value="1"/>
</dbReference>
<feature type="transmembrane region" description="Helical" evidence="17">
    <location>
        <begin position="88"/>
        <end position="106"/>
    </location>
</feature>
<evidence type="ECO:0000256" key="12">
    <source>
        <dbReference type="ARBA" id="ARBA00023251"/>
    </source>
</evidence>
<dbReference type="EMBL" id="JBBMFD010000001">
    <property type="protein sequence ID" value="MEQ2439341.1"/>
    <property type="molecule type" value="Genomic_DNA"/>
</dbReference>
<keyword evidence="11 17" id="KW-0472">Membrane</keyword>
<keyword evidence="12 17" id="KW-0046">Antibiotic resistance</keyword>
<dbReference type="EC" id="3.6.1.27" evidence="3 17"/>
<comment type="similarity">
    <text evidence="2 17">Belongs to the UppP family.</text>
</comment>
<name>A0ABV1DWE6_9FIRM</name>
<feature type="transmembrane region" description="Helical" evidence="17">
    <location>
        <begin position="146"/>
        <end position="166"/>
    </location>
</feature>
<proteinExistence type="inferred from homology"/>
<keyword evidence="19" id="KW-1185">Reference proteome</keyword>
<keyword evidence="7 17" id="KW-0378">Hydrolase</keyword>
<feature type="transmembrane region" description="Helical" evidence="17">
    <location>
        <begin position="6"/>
        <end position="24"/>
    </location>
</feature>
<feature type="transmembrane region" description="Helical" evidence="17">
    <location>
        <begin position="45"/>
        <end position="68"/>
    </location>
</feature>
<accession>A0ABV1DWE6</accession>
<sequence>MDFFELLKAVFFGIIQGITEWLPISSTGHMILADEFMQLKEVTPGFINTFLVVIQFGSILAVIVMFFHKLNPFSPKKSLVQKKETFSLWGKVLVAVVPAAIIGFLFEDQIHEWLYNPTVIAIALIVYGVLFIVLELNKKKARVENFSQLTYQMALFIGVFQVLALIPGTSRSGATILGAIILGTSRYVAAEFSFFLAIPTMLGASGYELLKSGLSYTGSEWAVMIVGTVVSFVVSVFAIKFLMNFIKKHDFKAFGYYRIVLGIAVLLYFAFH</sequence>
<dbReference type="HAMAP" id="MF_01006">
    <property type="entry name" value="Undec_diphosphatase"/>
    <property type="match status" value="1"/>
</dbReference>
<evidence type="ECO:0000313" key="19">
    <source>
        <dbReference type="Proteomes" id="UP001489509"/>
    </source>
</evidence>
<dbReference type="PANTHER" id="PTHR30622">
    <property type="entry name" value="UNDECAPRENYL-DIPHOSPHATASE"/>
    <property type="match status" value="1"/>
</dbReference>
<dbReference type="NCBIfam" id="NF001391">
    <property type="entry name" value="PRK00281.1-5"/>
    <property type="match status" value="1"/>
</dbReference>
<feature type="transmembrane region" description="Helical" evidence="17">
    <location>
        <begin position="113"/>
        <end position="134"/>
    </location>
</feature>
<evidence type="ECO:0000256" key="14">
    <source>
        <dbReference type="ARBA" id="ARBA00032707"/>
    </source>
</evidence>
<evidence type="ECO:0000256" key="1">
    <source>
        <dbReference type="ARBA" id="ARBA00004651"/>
    </source>
</evidence>
<gene>
    <name evidence="17" type="primary">uppP</name>
    <name evidence="18" type="ORF">WMO26_00705</name>
</gene>
<comment type="function">
    <text evidence="17">Catalyzes the dephosphorylation of undecaprenyl diphosphate (UPP). Confers resistance to bacitracin.</text>
</comment>
<evidence type="ECO:0000256" key="6">
    <source>
        <dbReference type="ARBA" id="ARBA00022692"/>
    </source>
</evidence>
<dbReference type="NCBIfam" id="NF001389">
    <property type="entry name" value="PRK00281.1-2"/>
    <property type="match status" value="1"/>
</dbReference>
<evidence type="ECO:0000256" key="16">
    <source>
        <dbReference type="ARBA" id="ARBA00047594"/>
    </source>
</evidence>
<evidence type="ECO:0000256" key="7">
    <source>
        <dbReference type="ARBA" id="ARBA00022801"/>
    </source>
</evidence>
<dbReference type="InterPro" id="IPR003824">
    <property type="entry name" value="UppP"/>
</dbReference>
<evidence type="ECO:0000256" key="13">
    <source>
        <dbReference type="ARBA" id="ARBA00023316"/>
    </source>
</evidence>
<evidence type="ECO:0000256" key="17">
    <source>
        <dbReference type="HAMAP-Rule" id="MF_01006"/>
    </source>
</evidence>
<protein>
    <recommendedName>
        <fullName evidence="4 17">Undecaprenyl-diphosphatase</fullName>
        <ecNumber evidence="3 17">3.6.1.27</ecNumber>
    </recommendedName>
    <alternativeName>
        <fullName evidence="15 17">Bacitracin resistance protein</fullName>
    </alternativeName>
    <alternativeName>
        <fullName evidence="14 17">Undecaprenyl pyrophosphate phosphatase</fullName>
    </alternativeName>
</protein>
<comment type="caution">
    <text evidence="18">The sequence shown here is derived from an EMBL/GenBank/DDBJ whole genome shotgun (WGS) entry which is preliminary data.</text>
</comment>
<evidence type="ECO:0000256" key="10">
    <source>
        <dbReference type="ARBA" id="ARBA00022989"/>
    </source>
</evidence>
<dbReference type="Proteomes" id="UP001489509">
    <property type="component" value="Unassembled WGS sequence"/>
</dbReference>
<dbReference type="NCBIfam" id="NF001390">
    <property type="entry name" value="PRK00281.1-4"/>
    <property type="match status" value="1"/>
</dbReference>
<keyword evidence="9 17" id="KW-0573">Peptidoglycan synthesis</keyword>
<comment type="miscellaneous">
    <text evidence="17">Bacitracin is thought to be involved in the inhibition of peptidoglycan synthesis by sequestering undecaprenyl diphosphate, thereby reducing the pool of lipid carrier available.</text>
</comment>
<keyword evidence="13 17" id="KW-0961">Cell wall biogenesis/degradation</keyword>
<keyword evidence="5 17" id="KW-1003">Cell membrane</keyword>
<keyword evidence="10 17" id="KW-1133">Transmembrane helix</keyword>
<evidence type="ECO:0000256" key="4">
    <source>
        <dbReference type="ARBA" id="ARBA00021581"/>
    </source>
</evidence>
<reference evidence="18 19" key="1">
    <citation type="submission" date="2024-03" db="EMBL/GenBank/DDBJ databases">
        <title>Human intestinal bacterial collection.</title>
        <authorList>
            <person name="Pauvert C."/>
            <person name="Hitch T.C.A."/>
            <person name="Clavel T."/>
        </authorList>
    </citation>
    <scope>NUCLEOTIDE SEQUENCE [LARGE SCALE GENOMIC DNA]</scope>
    <source>
        <strain evidence="18 19">CLA-JM-H44</strain>
    </source>
</reference>
<evidence type="ECO:0000256" key="11">
    <source>
        <dbReference type="ARBA" id="ARBA00023136"/>
    </source>
</evidence>
<comment type="catalytic activity">
    <reaction evidence="16 17">
        <text>di-trans,octa-cis-undecaprenyl diphosphate + H2O = di-trans,octa-cis-undecaprenyl phosphate + phosphate + H(+)</text>
        <dbReference type="Rhea" id="RHEA:28094"/>
        <dbReference type="ChEBI" id="CHEBI:15377"/>
        <dbReference type="ChEBI" id="CHEBI:15378"/>
        <dbReference type="ChEBI" id="CHEBI:43474"/>
        <dbReference type="ChEBI" id="CHEBI:58405"/>
        <dbReference type="ChEBI" id="CHEBI:60392"/>
        <dbReference type="EC" id="3.6.1.27"/>
    </reaction>
</comment>
<evidence type="ECO:0000256" key="3">
    <source>
        <dbReference type="ARBA" id="ARBA00012374"/>
    </source>
</evidence>
<keyword evidence="8 17" id="KW-0133">Cell shape</keyword>
<dbReference type="Pfam" id="PF02673">
    <property type="entry name" value="BacA"/>
    <property type="match status" value="1"/>
</dbReference>
<dbReference type="GO" id="GO:0050380">
    <property type="term" value="F:undecaprenyl-diphosphatase activity"/>
    <property type="evidence" value="ECO:0007669"/>
    <property type="project" value="UniProtKB-EC"/>
</dbReference>
<organism evidence="18 19">
    <name type="scientific">Solibaculum intestinale</name>
    <dbReference type="NCBI Taxonomy" id="3133165"/>
    <lineage>
        <taxon>Bacteria</taxon>
        <taxon>Bacillati</taxon>
        <taxon>Bacillota</taxon>
        <taxon>Clostridia</taxon>
        <taxon>Eubacteriales</taxon>
        <taxon>Oscillospiraceae</taxon>
        <taxon>Solibaculum</taxon>
    </lineage>
</organism>
<feature type="transmembrane region" description="Helical" evidence="17">
    <location>
        <begin position="254"/>
        <end position="271"/>
    </location>
</feature>
<evidence type="ECO:0000256" key="15">
    <source>
        <dbReference type="ARBA" id="ARBA00032932"/>
    </source>
</evidence>
<evidence type="ECO:0000256" key="5">
    <source>
        <dbReference type="ARBA" id="ARBA00022475"/>
    </source>
</evidence>
<evidence type="ECO:0000313" key="18">
    <source>
        <dbReference type="EMBL" id="MEQ2439341.1"/>
    </source>
</evidence>
<evidence type="ECO:0000256" key="2">
    <source>
        <dbReference type="ARBA" id="ARBA00010621"/>
    </source>
</evidence>
<dbReference type="NCBIfam" id="TIGR00753">
    <property type="entry name" value="undec_PP_bacA"/>
    <property type="match status" value="1"/>
</dbReference>
<keyword evidence="6 17" id="KW-0812">Transmembrane</keyword>
<dbReference type="RefSeq" id="WP_349217616.1">
    <property type="nucleotide sequence ID" value="NZ_JBBMFD010000001.1"/>
</dbReference>
<comment type="subcellular location">
    <subcellularLocation>
        <location evidence="1 17">Cell membrane</location>
        <topology evidence="1 17">Multi-pass membrane protein</topology>
    </subcellularLocation>
</comment>
<feature type="transmembrane region" description="Helical" evidence="17">
    <location>
        <begin position="187"/>
        <end position="209"/>
    </location>
</feature>